<feature type="transmembrane region" description="Helical" evidence="1">
    <location>
        <begin position="12"/>
        <end position="32"/>
    </location>
</feature>
<evidence type="ECO:0000256" key="1">
    <source>
        <dbReference type="SAM" id="Phobius"/>
    </source>
</evidence>
<keyword evidence="1" id="KW-1133">Transmembrane helix</keyword>
<accession>A0ABR8YYN4</accession>
<evidence type="ECO:0000313" key="2">
    <source>
        <dbReference type="EMBL" id="MBD8061022.1"/>
    </source>
</evidence>
<organism evidence="2 3">
    <name type="scientific">Oceanitalea stevensii</name>
    <dbReference type="NCBI Taxonomy" id="2763072"/>
    <lineage>
        <taxon>Bacteria</taxon>
        <taxon>Bacillati</taxon>
        <taxon>Actinomycetota</taxon>
        <taxon>Actinomycetes</taxon>
        <taxon>Micrococcales</taxon>
        <taxon>Bogoriellaceae</taxon>
        <taxon>Georgenia</taxon>
    </lineage>
</organism>
<evidence type="ECO:0000313" key="3">
    <source>
        <dbReference type="Proteomes" id="UP000661894"/>
    </source>
</evidence>
<dbReference type="EMBL" id="JACSPO010000001">
    <property type="protein sequence ID" value="MBD8061022.1"/>
    <property type="molecule type" value="Genomic_DNA"/>
</dbReference>
<name>A0ABR8YYN4_9MICO</name>
<reference evidence="2 3" key="1">
    <citation type="submission" date="2020-08" db="EMBL/GenBank/DDBJ databases">
        <title>A Genomic Blueprint of the Chicken Gut Microbiome.</title>
        <authorList>
            <person name="Gilroy R."/>
            <person name="Ravi A."/>
            <person name="Getino M."/>
            <person name="Pursley I."/>
            <person name="Horton D.L."/>
            <person name="Alikhan N.-F."/>
            <person name="Baker D."/>
            <person name="Gharbi K."/>
            <person name="Hall N."/>
            <person name="Watson M."/>
            <person name="Adriaenssens E.M."/>
            <person name="Foster-Nyarko E."/>
            <person name="Jarju S."/>
            <person name="Secka A."/>
            <person name="Antonio M."/>
            <person name="Oren A."/>
            <person name="Chaudhuri R."/>
            <person name="La Ragione R.M."/>
            <person name="Hildebrand F."/>
            <person name="Pallen M.J."/>
        </authorList>
    </citation>
    <scope>NUCLEOTIDE SEQUENCE [LARGE SCALE GENOMIC DNA]</scope>
    <source>
        <strain evidence="2 3">Sa1BUA1</strain>
    </source>
</reference>
<keyword evidence="3" id="KW-1185">Reference proteome</keyword>
<gene>
    <name evidence="2" type="ORF">H9624_01635</name>
</gene>
<keyword evidence="1" id="KW-0812">Transmembrane</keyword>
<comment type="caution">
    <text evidence="2">The sequence shown here is derived from an EMBL/GenBank/DDBJ whole genome shotgun (WGS) entry which is preliminary data.</text>
</comment>
<dbReference type="RefSeq" id="WP_251838167.1">
    <property type="nucleotide sequence ID" value="NZ_JACSPO010000001.1"/>
</dbReference>
<protein>
    <submittedName>
        <fullName evidence="2">Uncharacterized protein</fullName>
    </submittedName>
</protein>
<dbReference type="Proteomes" id="UP000661894">
    <property type="component" value="Unassembled WGS sequence"/>
</dbReference>
<sequence>MSRLTLGNVLKVGLVVLFLPLVAYLVLLIGGVKKKLGVILEGLLYAAGFTAGIFALDIIGLGGVLALASMGVSAVRSWHLRDLWLPARRRWWHRFTGAPSQELIEASPPPEAAVEGADGRAAALDWVGALAKQSRMRLPSNAYVTFERTHRLLGAVVEAERREPSRDARFEYELDAMVREYLPGVLRGYLAIPPTMVEARQPNGRTPNEELAEQLQLLAGQAEALHASRHSRIPAQLTTTGNFLREKYGNLHLNAFDSERIKEA</sequence>
<proteinExistence type="predicted"/>
<keyword evidence="1" id="KW-0472">Membrane</keyword>
<feature type="transmembrane region" description="Helical" evidence="1">
    <location>
        <begin position="44"/>
        <end position="68"/>
    </location>
</feature>